<gene>
    <name evidence="2" type="ORF">E5K04_02225</name>
</gene>
<protein>
    <submittedName>
        <fullName evidence="2">Uncharacterized protein</fullName>
    </submittedName>
</protein>
<feature type="transmembrane region" description="Helical" evidence="1">
    <location>
        <begin position="53"/>
        <end position="73"/>
    </location>
</feature>
<proteinExistence type="predicted"/>
<evidence type="ECO:0000313" key="2">
    <source>
        <dbReference type="EMBL" id="TIC87256.1"/>
    </source>
</evidence>
<name>A0A4T0V7I9_9NEIS</name>
<dbReference type="AlphaFoldDB" id="A0A4T0V7I9"/>
<keyword evidence="1" id="KW-1133">Transmembrane helix</keyword>
<comment type="caution">
    <text evidence="2">The sequence shown here is derived from an EMBL/GenBank/DDBJ whole genome shotgun (WGS) entry which is preliminary data.</text>
</comment>
<dbReference type="Proteomes" id="UP000308891">
    <property type="component" value="Unassembled WGS sequence"/>
</dbReference>
<keyword evidence="1" id="KW-0812">Transmembrane</keyword>
<dbReference type="OrthoDB" id="5422038at2"/>
<organism evidence="2 3">
    <name type="scientific">Crenobacter intestini</name>
    <dbReference type="NCBI Taxonomy" id="2563443"/>
    <lineage>
        <taxon>Bacteria</taxon>
        <taxon>Pseudomonadati</taxon>
        <taxon>Pseudomonadota</taxon>
        <taxon>Betaproteobacteria</taxon>
        <taxon>Neisseriales</taxon>
        <taxon>Neisseriaceae</taxon>
        <taxon>Crenobacter</taxon>
    </lineage>
</organism>
<sequence length="83" mass="9215">MASTEKKYWFPAKRSGWGWGLPTAWQGWLVCVIYFALVLAGAGAVLPRHGALCFFAYTGALTLLLVVICMVKGERLPWLRGNK</sequence>
<feature type="transmembrane region" description="Helical" evidence="1">
    <location>
        <begin position="25"/>
        <end position="46"/>
    </location>
</feature>
<dbReference type="RefSeq" id="WP_136551267.1">
    <property type="nucleotide sequence ID" value="NZ_STGJ01000001.1"/>
</dbReference>
<evidence type="ECO:0000256" key="1">
    <source>
        <dbReference type="SAM" id="Phobius"/>
    </source>
</evidence>
<accession>A0A4T0V7I9</accession>
<keyword evidence="1" id="KW-0472">Membrane</keyword>
<reference evidence="2 3" key="1">
    <citation type="submission" date="2019-04" db="EMBL/GenBank/DDBJ databases">
        <title>Crenobacter sp. nov.</title>
        <authorList>
            <person name="Shi S."/>
        </authorList>
    </citation>
    <scope>NUCLEOTIDE SEQUENCE [LARGE SCALE GENOMIC DNA]</scope>
    <source>
        <strain evidence="2 3">GY 70310</strain>
    </source>
</reference>
<evidence type="ECO:0000313" key="3">
    <source>
        <dbReference type="Proteomes" id="UP000308891"/>
    </source>
</evidence>
<dbReference type="EMBL" id="STGJ01000001">
    <property type="protein sequence ID" value="TIC87256.1"/>
    <property type="molecule type" value="Genomic_DNA"/>
</dbReference>
<keyword evidence="3" id="KW-1185">Reference proteome</keyword>